<evidence type="ECO:0000256" key="2">
    <source>
        <dbReference type="ARBA" id="ARBA00012837"/>
    </source>
</evidence>
<dbReference type="GO" id="GO:0004814">
    <property type="term" value="F:arginine-tRNA ligase activity"/>
    <property type="evidence" value="ECO:0007669"/>
    <property type="project" value="UniProtKB-EC"/>
</dbReference>
<dbReference type="InParanoid" id="F0X880"/>
<dbReference type="PANTHER" id="PTHR11956:SF11">
    <property type="entry name" value="ARGININE--TRNA LIGASE, MITOCHONDRIAL-RELATED"/>
    <property type="match status" value="1"/>
</dbReference>
<dbReference type="InterPro" id="IPR014729">
    <property type="entry name" value="Rossmann-like_a/b/a_fold"/>
</dbReference>
<dbReference type="STRING" id="655863.F0X880"/>
<evidence type="ECO:0000256" key="1">
    <source>
        <dbReference type="ARBA" id="ARBA00005594"/>
    </source>
</evidence>
<comment type="catalytic activity">
    <reaction evidence="8">
        <text>tRNA(Arg) + L-arginine + ATP = L-arginyl-tRNA(Arg) + AMP + diphosphate</text>
        <dbReference type="Rhea" id="RHEA:20301"/>
        <dbReference type="Rhea" id="RHEA-COMP:9658"/>
        <dbReference type="Rhea" id="RHEA-COMP:9673"/>
        <dbReference type="ChEBI" id="CHEBI:30616"/>
        <dbReference type="ChEBI" id="CHEBI:32682"/>
        <dbReference type="ChEBI" id="CHEBI:33019"/>
        <dbReference type="ChEBI" id="CHEBI:78442"/>
        <dbReference type="ChEBI" id="CHEBI:78513"/>
        <dbReference type="ChEBI" id="CHEBI:456215"/>
        <dbReference type="EC" id="6.1.1.19"/>
    </reaction>
</comment>
<dbReference type="Gene3D" id="3.40.50.620">
    <property type="entry name" value="HUPs"/>
    <property type="match status" value="1"/>
</dbReference>
<dbReference type="InterPro" id="IPR008909">
    <property type="entry name" value="DALR_anticod-bd"/>
</dbReference>
<dbReference type="PANTHER" id="PTHR11956">
    <property type="entry name" value="ARGINYL-TRNA SYNTHETASE"/>
    <property type="match status" value="1"/>
</dbReference>
<name>F0X880_GROCL</name>
<accession>F0X880</accession>
<comment type="similarity">
    <text evidence="1 9">Belongs to the class-I aminoacyl-tRNA synthetase family.</text>
</comment>
<evidence type="ECO:0000256" key="3">
    <source>
        <dbReference type="ARBA" id="ARBA00022598"/>
    </source>
</evidence>
<dbReference type="InterPro" id="IPR009080">
    <property type="entry name" value="tRNAsynth_Ia_anticodon-bd"/>
</dbReference>
<evidence type="ECO:0000256" key="8">
    <source>
        <dbReference type="ARBA" id="ARBA00049339"/>
    </source>
</evidence>
<dbReference type="EC" id="6.1.1.19" evidence="2"/>
<dbReference type="OrthoDB" id="68056at2759"/>
<keyword evidence="6 9" id="KW-0648">Protein biosynthesis</keyword>
<keyword evidence="3 9" id="KW-0436">Ligase</keyword>
<evidence type="ECO:0000256" key="5">
    <source>
        <dbReference type="ARBA" id="ARBA00022840"/>
    </source>
</evidence>
<keyword evidence="5 9" id="KW-0067">ATP-binding</keyword>
<dbReference type="AlphaFoldDB" id="F0X880"/>
<evidence type="ECO:0000256" key="7">
    <source>
        <dbReference type="ARBA" id="ARBA00023146"/>
    </source>
</evidence>
<dbReference type="InterPro" id="IPR035684">
    <property type="entry name" value="ArgRS_core"/>
</dbReference>
<evidence type="ECO:0000259" key="11">
    <source>
        <dbReference type="SMART" id="SM00836"/>
    </source>
</evidence>
<keyword evidence="13" id="KW-1185">Reference proteome</keyword>
<evidence type="ECO:0000313" key="12">
    <source>
        <dbReference type="EMBL" id="EFX05657.1"/>
    </source>
</evidence>
<evidence type="ECO:0000256" key="9">
    <source>
        <dbReference type="RuleBase" id="RU363038"/>
    </source>
</evidence>
<protein>
    <recommendedName>
        <fullName evidence="2">arginine--tRNA ligase</fullName>
        <ecNumber evidence="2">6.1.1.19</ecNumber>
    </recommendedName>
</protein>
<keyword evidence="4 9" id="KW-0547">Nucleotide-binding</keyword>
<feature type="region of interest" description="Disordered" evidence="10">
    <location>
        <begin position="284"/>
        <end position="309"/>
    </location>
</feature>
<dbReference type="Proteomes" id="UP000007796">
    <property type="component" value="Unassembled WGS sequence"/>
</dbReference>
<dbReference type="RefSeq" id="XP_014175139.1">
    <property type="nucleotide sequence ID" value="XM_014319664.1"/>
</dbReference>
<dbReference type="InterPro" id="IPR001278">
    <property type="entry name" value="Arg-tRNA-ligase"/>
</dbReference>
<dbReference type="Pfam" id="PF00750">
    <property type="entry name" value="tRNA-synt_1d"/>
    <property type="match status" value="1"/>
</dbReference>
<evidence type="ECO:0000256" key="6">
    <source>
        <dbReference type="ARBA" id="ARBA00022917"/>
    </source>
</evidence>
<evidence type="ECO:0000313" key="13">
    <source>
        <dbReference type="Proteomes" id="UP000007796"/>
    </source>
</evidence>
<evidence type="ECO:0000256" key="4">
    <source>
        <dbReference type="ARBA" id="ARBA00022741"/>
    </source>
</evidence>
<dbReference type="GO" id="GO:0032543">
    <property type="term" value="P:mitochondrial translation"/>
    <property type="evidence" value="ECO:0007669"/>
    <property type="project" value="TreeGrafter"/>
</dbReference>
<dbReference type="GO" id="GO:0005739">
    <property type="term" value="C:mitochondrion"/>
    <property type="evidence" value="ECO:0007669"/>
    <property type="project" value="TreeGrafter"/>
</dbReference>
<feature type="domain" description="DALR anticodon binding" evidence="11">
    <location>
        <begin position="204"/>
        <end position="339"/>
    </location>
</feature>
<dbReference type="EMBL" id="GL629735">
    <property type="protein sequence ID" value="EFX05657.1"/>
    <property type="molecule type" value="Genomic_DNA"/>
</dbReference>
<dbReference type="Pfam" id="PF05746">
    <property type="entry name" value="DALR_1"/>
    <property type="match status" value="1"/>
</dbReference>
<dbReference type="SMART" id="SM00836">
    <property type="entry name" value="DALR_1"/>
    <property type="match status" value="1"/>
</dbReference>
<dbReference type="eggNOG" id="KOG1195">
    <property type="taxonomic scope" value="Eukaryota"/>
</dbReference>
<keyword evidence="7 9" id="KW-0030">Aminoacyl-tRNA synthetase</keyword>
<dbReference type="GO" id="GO:0005524">
    <property type="term" value="F:ATP binding"/>
    <property type="evidence" value="ECO:0007669"/>
    <property type="project" value="UniProtKB-KW"/>
</dbReference>
<dbReference type="GO" id="GO:0006420">
    <property type="term" value="P:arginyl-tRNA aminoacylation"/>
    <property type="evidence" value="ECO:0007669"/>
    <property type="project" value="InterPro"/>
</dbReference>
<evidence type="ECO:0000256" key="10">
    <source>
        <dbReference type="SAM" id="MobiDB-lite"/>
    </source>
</evidence>
<reference evidence="12 13" key="1">
    <citation type="journal article" date="2011" name="Proc. Natl. Acad. Sci. U.S.A.">
        <title>Genome and transcriptome analyses of the mountain pine beetle-fungal symbiont Grosmannia clavigera, a lodgepole pine pathogen.</title>
        <authorList>
            <person name="DiGuistini S."/>
            <person name="Wang Y."/>
            <person name="Liao N.Y."/>
            <person name="Taylor G."/>
            <person name="Tanguay P."/>
            <person name="Feau N."/>
            <person name="Henrissat B."/>
            <person name="Chan S.K."/>
            <person name="Hesse-Orce U."/>
            <person name="Alamouti S.M."/>
            <person name="Tsui C.K.M."/>
            <person name="Docking R.T."/>
            <person name="Levasseur A."/>
            <person name="Haridas S."/>
            <person name="Robertson G."/>
            <person name="Birol I."/>
            <person name="Holt R.A."/>
            <person name="Marra M.A."/>
            <person name="Hamelin R.C."/>
            <person name="Hirst M."/>
            <person name="Jones S.J.M."/>
            <person name="Bohlmann J."/>
            <person name="Breuil C."/>
        </authorList>
    </citation>
    <scope>NUCLEOTIDE SEQUENCE [LARGE SCALE GENOMIC DNA]</scope>
    <source>
        <strain evidence="13">kw1407 / UAMH 11150</strain>
    </source>
</reference>
<dbReference type="SUPFAM" id="SSF47323">
    <property type="entry name" value="Anticodon-binding domain of a subclass of class I aminoacyl-tRNA synthetases"/>
    <property type="match status" value="1"/>
</dbReference>
<organism evidence="13">
    <name type="scientific">Grosmannia clavigera (strain kw1407 / UAMH 11150)</name>
    <name type="common">Blue stain fungus</name>
    <name type="synonym">Graphiocladiella clavigera</name>
    <dbReference type="NCBI Taxonomy" id="655863"/>
    <lineage>
        <taxon>Eukaryota</taxon>
        <taxon>Fungi</taxon>
        <taxon>Dikarya</taxon>
        <taxon>Ascomycota</taxon>
        <taxon>Pezizomycotina</taxon>
        <taxon>Sordariomycetes</taxon>
        <taxon>Sordariomycetidae</taxon>
        <taxon>Ophiostomatales</taxon>
        <taxon>Ophiostomataceae</taxon>
        <taxon>Leptographium</taxon>
    </lineage>
</organism>
<sequence>MEEVMTTLKEKDIAQESDGHMVIDFTKHSGVKKGLGSVVVRYRNGSSTYLLRDVAAAIDRERAFAFDKMIYVVCSRQELHLAQVFSTLDLMGRSDLREKLQHVGFDRIQHLSERLGGVRTLDAIIDGTSKLMREAIAAELLAEKASGDGDGENVGEEALEVAHIGDTAAISAILDQDMSHRRSTRSTFDPKRMISLAGYTGLQLQECHAMLQLNIAELQKQVQAEEDASIDYSVLEQEDAAELLRMMAQYPEMTSSVFKSLEPSIVLAYLHRLADAIKTCLDSEEGLDEDEEGSEDEGGEDSDFGNKTPTVGQLKANLSMYENARQVLENGLRLLNIPIVA</sequence>
<dbReference type="HOGENOM" id="CLU_006406_4_0_1"/>
<dbReference type="GeneID" id="25976858"/>
<proteinExistence type="inferred from homology"/>
<feature type="compositionally biased region" description="Acidic residues" evidence="10">
    <location>
        <begin position="284"/>
        <end position="303"/>
    </location>
</feature>
<dbReference type="SUPFAM" id="SSF52374">
    <property type="entry name" value="Nucleotidylyl transferase"/>
    <property type="match status" value="1"/>
</dbReference>
<dbReference type="Gene3D" id="1.10.730.10">
    <property type="entry name" value="Isoleucyl-tRNA Synthetase, Domain 1"/>
    <property type="match status" value="1"/>
</dbReference>
<gene>
    <name evidence="12" type="ORF">CMQ_3726</name>
</gene>